<dbReference type="EMBL" id="BX284606">
    <property type="protein sequence ID" value="VTW47474.1"/>
    <property type="molecule type" value="Genomic_DNA"/>
</dbReference>
<dbReference type="FunCoup" id="A0A4V0IL95">
    <property type="interactions" value="227"/>
</dbReference>
<dbReference type="OrthoDB" id="10662044at2759"/>
<proteinExistence type="predicted"/>
<dbReference type="InParanoid" id="A0A4V0IL95"/>
<keyword evidence="2" id="KW-1185">Reference proteome</keyword>
<name>A0A4V0IL95_CAEEL</name>
<dbReference type="SUPFAM" id="SSF50692">
    <property type="entry name" value="ADC-like"/>
    <property type="match status" value="1"/>
</dbReference>
<reference evidence="1 2" key="1">
    <citation type="journal article" date="1998" name="Science">
        <title>Genome sequence of the nematode C. elegans: a platform for investigating biology.</title>
        <authorList>
            <consortium name="The C. elegans sequencing consortium"/>
            <person name="Sulson J.E."/>
            <person name="Waterston R."/>
        </authorList>
    </citation>
    <scope>NUCLEOTIDE SEQUENCE [LARGE SCALE GENOMIC DNA]</scope>
    <source>
        <strain evidence="1 2">Bristol N2</strain>
    </source>
</reference>
<organism evidence="1 2">
    <name type="scientific">Caenorhabditis elegans</name>
    <dbReference type="NCBI Taxonomy" id="6239"/>
    <lineage>
        <taxon>Eukaryota</taxon>
        <taxon>Metazoa</taxon>
        <taxon>Ecdysozoa</taxon>
        <taxon>Nematoda</taxon>
        <taxon>Chromadorea</taxon>
        <taxon>Rhabditida</taxon>
        <taxon>Rhabditina</taxon>
        <taxon>Rhabditomorpha</taxon>
        <taxon>Rhabditoidea</taxon>
        <taxon>Rhabditidae</taxon>
        <taxon>Peloderinae</taxon>
        <taxon>Caenorhabditis</taxon>
    </lineage>
</organism>
<gene>
    <name evidence="1" type="ORF">CELE_Y62H9A.14</name>
    <name evidence="1 3" type="ORF">Y62H9A.14</name>
</gene>
<accession>A0A4V0IL95</accession>
<dbReference type="ExpressionAtlas" id="A0A4V0IL95">
    <property type="expression patterns" value="baseline and differential"/>
</dbReference>
<dbReference type="Proteomes" id="UP000001940">
    <property type="component" value="Chromosome X"/>
</dbReference>
<dbReference type="InterPro" id="IPR009010">
    <property type="entry name" value="Asp_de-COase-like_dom_sf"/>
</dbReference>
<evidence type="ECO:0000313" key="2">
    <source>
        <dbReference type="Proteomes" id="UP000001940"/>
    </source>
</evidence>
<evidence type="ECO:0000313" key="3">
    <source>
        <dbReference type="WormBase" id="Y62H9A.14b"/>
    </source>
</evidence>
<dbReference type="AGR" id="WB:WBGene00013402"/>
<protein>
    <submittedName>
        <fullName evidence="1">CIA30 domain-containing protein</fullName>
    </submittedName>
</protein>
<sequence length="334" mass="38081">MGGAEGVLTTLSDCTTVGQYDWHQIPISFGDGSETVKYGFWLQTERGFIPNSFSFPLRDSAWSALSAKALEEDWSHLCEIPIAGSEEYGFKELVRIYPEKFDWSMIGTFLTEYCRASIWSLYCNPKTGAEFSTGPVFKDVHIEVTMFDNLLPLNKHHASSKENYEKNPSLYQYDLLSTGLDKKNLRKPCDSFEDPTNKYAQIFPSLSLTEQTNNSSKQRWNRSNGSNKTCESYRSLFQRRIDGCKPRSFINNYSKMNNIWNSSIDINSTKTLPNTKPSQYGQASRRKTIVPMKVILVDSRKEHSGCNIQFGGFPTSSSTAWRGRYNELRRTTAP</sequence>
<dbReference type="AlphaFoldDB" id="A0A4V0IL95"/>
<evidence type="ECO:0000313" key="1">
    <source>
        <dbReference type="EMBL" id="VTW47474.1"/>
    </source>
</evidence>
<dbReference type="WormBase" id="Y62H9A.14b">
    <property type="protein sequence ID" value="CE53406"/>
    <property type="gene ID" value="WBGene00013402"/>
</dbReference>